<feature type="chain" id="PRO_5046044059" description="Aminopeptidase N" evidence="13">
    <location>
        <begin position="26"/>
        <end position="618"/>
    </location>
</feature>
<keyword evidence="15" id="KW-0031">Aminopeptidase</keyword>
<dbReference type="SUPFAM" id="SSF48371">
    <property type="entry name" value="ARM repeat"/>
    <property type="match status" value="1"/>
</dbReference>
<evidence type="ECO:0000256" key="8">
    <source>
        <dbReference type="ARBA" id="ARBA00022670"/>
    </source>
</evidence>
<dbReference type="PRINTS" id="PR00756">
    <property type="entry name" value="ALADIPTASE"/>
</dbReference>
<proteinExistence type="inferred from homology"/>
<dbReference type="InterPro" id="IPR027268">
    <property type="entry name" value="Peptidase_M4/M1_CTD_sf"/>
</dbReference>
<evidence type="ECO:0000256" key="6">
    <source>
        <dbReference type="ARBA" id="ARBA00015611"/>
    </source>
</evidence>
<dbReference type="PANTHER" id="PTHR45726:SF3">
    <property type="entry name" value="LEUKOTRIENE A-4 HYDROLASE"/>
    <property type="match status" value="1"/>
</dbReference>
<keyword evidence="16" id="KW-1185">Reference proteome</keyword>
<evidence type="ECO:0000256" key="5">
    <source>
        <dbReference type="ARBA" id="ARBA00012564"/>
    </source>
</evidence>
<dbReference type="InterPro" id="IPR001930">
    <property type="entry name" value="Peptidase_M1"/>
</dbReference>
<dbReference type="Proteomes" id="UP001589590">
    <property type="component" value="Unassembled WGS sequence"/>
</dbReference>
<evidence type="ECO:0000256" key="12">
    <source>
        <dbReference type="ARBA" id="ARBA00023049"/>
    </source>
</evidence>
<evidence type="ECO:0000256" key="9">
    <source>
        <dbReference type="ARBA" id="ARBA00022723"/>
    </source>
</evidence>
<accession>A0ABV5GZC9</accession>
<comment type="cofactor">
    <cofactor evidence="2">
        <name>Zn(2+)</name>
        <dbReference type="ChEBI" id="CHEBI:29105"/>
    </cofactor>
</comment>
<gene>
    <name evidence="15" type="ORF">ACFFU1_05905</name>
</gene>
<dbReference type="EC" id="3.4.11.2" evidence="5"/>
<evidence type="ECO:0000256" key="3">
    <source>
        <dbReference type="ARBA" id="ARBA00004496"/>
    </source>
</evidence>
<evidence type="ECO:0000313" key="15">
    <source>
        <dbReference type="EMBL" id="MFB9104420.1"/>
    </source>
</evidence>
<dbReference type="PANTHER" id="PTHR45726">
    <property type="entry name" value="LEUKOTRIENE A-4 HYDROLASE"/>
    <property type="match status" value="1"/>
</dbReference>
<dbReference type="Pfam" id="PF01433">
    <property type="entry name" value="Peptidase_M1"/>
    <property type="match status" value="1"/>
</dbReference>
<evidence type="ECO:0000259" key="14">
    <source>
        <dbReference type="SMART" id="SM01263"/>
    </source>
</evidence>
<evidence type="ECO:0000256" key="4">
    <source>
        <dbReference type="ARBA" id="ARBA00010136"/>
    </source>
</evidence>
<dbReference type="InterPro" id="IPR034015">
    <property type="entry name" value="M1_LTA4H"/>
</dbReference>
<keyword evidence="11" id="KW-0862">Zinc</keyword>
<evidence type="ECO:0000256" key="2">
    <source>
        <dbReference type="ARBA" id="ARBA00001947"/>
    </source>
</evidence>
<dbReference type="GO" id="GO:0004177">
    <property type="term" value="F:aminopeptidase activity"/>
    <property type="evidence" value="ECO:0007669"/>
    <property type="project" value="UniProtKB-KW"/>
</dbReference>
<dbReference type="EMBL" id="JBHMFA010000004">
    <property type="protein sequence ID" value="MFB9104420.1"/>
    <property type="molecule type" value="Genomic_DNA"/>
</dbReference>
<comment type="similarity">
    <text evidence="4">Belongs to the peptidase M1 family.</text>
</comment>
<keyword evidence="8" id="KW-0645">Protease</keyword>
<dbReference type="Gene3D" id="1.25.40.320">
    <property type="entry name" value="Peptidase M1, leukotriene A4 hydrolase/aminopeptidase C-terminal domain"/>
    <property type="match status" value="1"/>
</dbReference>
<dbReference type="InterPro" id="IPR014782">
    <property type="entry name" value="Peptidase_M1_dom"/>
</dbReference>
<dbReference type="CDD" id="cd09599">
    <property type="entry name" value="M1_LTA4H"/>
    <property type="match status" value="1"/>
</dbReference>
<evidence type="ECO:0000256" key="10">
    <source>
        <dbReference type="ARBA" id="ARBA00022801"/>
    </source>
</evidence>
<dbReference type="SMART" id="SM01263">
    <property type="entry name" value="Leuk-A4-hydro_C"/>
    <property type="match status" value="1"/>
</dbReference>
<dbReference type="InterPro" id="IPR015211">
    <property type="entry name" value="Peptidase_M1_C"/>
</dbReference>
<dbReference type="Pfam" id="PF09127">
    <property type="entry name" value="Leuk-A4-hydro_C"/>
    <property type="match status" value="1"/>
</dbReference>
<dbReference type="Gene3D" id="1.10.390.10">
    <property type="entry name" value="Neutral Protease Domain 2"/>
    <property type="match status" value="1"/>
</dbReference>
<comment type="subcellular location">
    <subcellularLocation>
        <location evidence="3">Cytoplasm</location>
    </subcellularLocation>
</comment>
<sequence>MKKTLLLFASLVLLFASCQNTPKTAVINHYIEEPHSFSQPNKAVVTHLDLDIKVDFETEIITGTASYLITNNNASEIILDSKFLEIENVQADGIDTNFSLDTFDQQLGNALKIAIKPETKRISVSYKTTNKTEALQWLKPQQTADKEQPFLFTQGQAILTRTWIPIQDSPQIRLTYNATVSVPAQLMAVMSAENPKEKTENGVYSFKMKQPISPYLIALAVGDIAYKPISNRTGVYAEKSMLEAVYNEFSDMENMVASAEKLYGTYAWEQFDVIVLPPSFPFGGMENPRLTFATPTVIAGDKSLTSLVAHELAHSWSGNLVTNATWDDFWLNEGFTVYFEMRIMEALYGKDRANMLARIGRQDLEEELAGFKDTPNDTKLKLNLDGRNPDDGMNSIAYDKGYLFLRTLEETVGRENFDVFLKNYFNSNAFSTITTEKFITYLNENLLEKHQISFNTEAWIYEPGIPENQSIIVSDKFEQVEKTVAEFVKTNSIDKTITKTWTPQEWVHFVRNFPEDMSAAQMKILDNTFDLTHSKNSYIAMVWYEQSINHDYHSNDVDAQIEAFLIKVGRRWYVSTIYKAFKGNNKTDVALEIYKKARENYHSVTTNTIDAMLGYNPE</sequence>
<feature type="domain" description="Peptidase M1 leukotriene A4 hydrolase/aminopeptidase C-terminal" evidence="14">
    <location>
        <begin position="474"/>
        <end position="613"/>
    </location>
</feature>
<evidence type="ECO:0000313" key="16">
    <source>
        <dbReference type="Proteomes" id="UP001589590"/>
    </source>
</evidence>
<evidence type="ECO:0000256" key="13">
    <source>
        <dbReference type="SAM" id="SignalP"/>
    </source>
</evidence>
<protein>
    <recommendedName>
        <fullName evidence="6">Aminopeptidase N</fullName>
        <ecNumber evidence="5">3.4.11.2</ecNumber>
    </recommendedName>
</protein>
<comment type="caution">
    <text evidence="15">The sequence shown here is derived from an EMBL/GenBank/DDBJ whole genome shotgun (WGS) entry which is preliminary data.</text>
</comment>
<dbReference type="InterPro" id="IPR049980">
    <property type="entry name" value="LTA4H_cat"/>
</dbReference>
<keyword evidence="12" id="KW-0482">Metalloprotease</keyword>
<keyword evidence="7" id="KW-0963">Cytoplasm</keyword>
<dbReference type="InterPro" id="IPR016024">
    <property type="entry name" value="ARM-type_fold"/>
</dbReference>
<evidence type="ECO:0000256" key="11">
    <source>
        <dbReference type="ARBA" id="ARBA00022833"/>
    </source>
</evidence>
<organism evidence="15 16">
    <name type="scientific">Algibacter miyuki</name>
    <dbReference type="NCBI Taxonomy" id="1306933"/>
    <lineage>
        <taxon>Bacteria</taxon>
        <taxon>Pseudomonadati</taxon>
        <taxon>Bacteroidota</taxon>
        <taxon>Flavobacteriia</taxon>
        <taxon>Flavobacteriales</taxon>
        <taxon>Flavobacteriaceae</taxon>
        <taxon>Algibacter</taxon>
    </lineage>
</organism>
<feature type="signal peptide" evidence="13">
    <location>
        <begin position="1"/>
        <end position="25"/>
    </location>
</feature>
<keyword evidence="13" id="KW-0732">Signal</keyword>
<comment type="catalytic activity">
    <reaction evidence="1">
        <text>Release of an N-terminal amino acid, Xaa-|-Yaa- from a peptide, amide or arylamide. Xaa is preferably Ala, but may be most amino acids including Pro (slow action). When a terminal hydrophobic residue is followed by a prolyl residue, the two may be released as an intact Xaa-Pro dipeptide.</text>
        <dbReference type="EC" id="3.4.11.2"/>
    </reaction>
</comment>
<keyword evidence="9" id="KW-0479">Metal-binding</keyword>
<reference evidence="15 16" key="1">
    <citation type="submission" date="2024-09" db="EMBL/GenBank/DDBJ databases">
        <authorList>
            <person name="Sun Q."/>
            <person name="Mori K."/>
        </authorList>
    </citation>
    <scope>NUCLEOTIDE SEQUENCE [LARGE SCALE GENOMIC DNA]</scope>
    <source>
        <strain evidence="15 16">CECT 8300</strain>
    </source>
</reference>
<dbReference type="Gene3D" id="2.60.40.1730">
    <property type="entry name" value="tricorn interacting facor f3 domain"/>
    <property type="match status" value="1"/>
</dbReference>
<dbReference type="Gene3D" id="3.30.2010.30">
    <property type="match status" value="1"/>
</dbReference>
<evidence type="ECO:0000256" key="7">
    <source>
        <dbReference type="ARBA" id="ARBA00022490"/>
    </source>
</evidence>
<evidence type="ECO:0000256" key="1">
    <source>
        <dbReference type="ARBA" id="ARBA00000098"/>
    </source>
</evidence>
<keyword evidence="10 15" id="KW-0378">Hydrolase</keyword>
<dbReference type="SUPFAM" id="SSF63737">
    <property type="entry name" value="Leukotriene A4 hydrolase N-terminal domain"/>
    <property type="match status" value="1"/>
</dbReference>
<dbReference type="SUPFAM" id="SSF55486">
    <property type="entry name" value="Metalloproteases ('zincins'), catalytic domain"/>
    <property type="match status" value="1"/>
</dbReference>
<name>A0ABV5GZC9_9FLAO</name>
<dbReference type="RefSeq" id="WP_290271082.1">
    <property type="nucleotide sequence ID" value="NZ_JAUFQP010000010.1"/>
</dbReference>
<dbReference type="InterPro" id="IPR045357">
    <property type="entry name" value="Aminopeptidase_N-like_N"/>
</dbReference>
<dbReference type="InterPro" id="IPR042097">
    <property type="entry name" value="Aminopeptidase_N-like_N_sf"/>
</dbReference>
<dbReference type="InterPro" id="IPR038502">
    <property type="entry name" value="M1_LTA-4_hydro/amino_C_sf"/>
</dbReference>
<dbReference type="Pfam" id="PF17900">
    <property type="entry name" value="Peptidase_M1_N"/>
    <property type="match status" value="1"/>
</dbReference>
<dbReference type="PROSITE" id="PS51257">
    <property type="entry name" value="PROKAR_LIPOPROTEIN"/>
    <property type="match status" value="1"/>
</dbReference>